<keyword evidence="9" id="KW-0206">Cytoskeleton</keyword>
<evidence type="ECO:0000256" key="12">
    <source>
        <dbReference type="SAM" id="MobiDB-lite"/>
    </source>
</evidence>
<dbReference type="EMBL" id="MCFG01000255">
    <property type="protein sequence ID" value="ORX77287.1"/>
    <property type="molecule type" value="Genomic_DNA"/>
</dbReference>
<feature type="compositionally biased region" description="Acidic residues" evidence="12">
    <location>
        <begin position="324"/>
        <end position="338"/>
    </location>
</feature>
<feature type="region of interest" description="Disordered" evidence="12">
    <location>
        <begin position="612"/>
        <end position="642"/>
    </location>
</feature>
<feature type="region of interest" description="Disordered" evidence="12">
    <location>
        <begin position="294"/>
        <end position="374"/>
    </location>
</feature>
<evidence type="ECO:0000256" key="10">
    <source>
        <dbReference type="ARBA" id="ARBA00023273"/>
    </source>
</evidence>
<dbReference type="GO" id="GO:0034454">
    <property type="term" value="P:microtubule anchoring at centrosome"/>
    <property type="evidence" value="ECO:0007669"/>
    <property type="project" value="TreeGrafter"/>
</dbReference>
<feature type="compositionally biased region" description="Basic and acidic residues" evidence="12">
    <location>
        <begin position="361"/>
        <end position="374"/>
    </location>
</feature>
<evidence type="ECO:0000256" key="8">
    <source>
        <dbReference type="ARBA" id="ARBA00023069"/>
    </source>
</evidence>
<dbReference type="STRING" id="1754192.A0A1Y1WUQ9"/>
<name>A0A1Y1WUQ9_9FUNG</name>
<evidence type="ECO:0000256" key="1">
    <source>
        <dbReference type="ARBA" id="ARBA00004114"/>
    </source>
</evidence>
<evidence type="ECO:0000256" key="5">
    <source>
        <dbReference type="ARBA" id="ARBA00022015"/>
    </source>
</evidence>
<feature type="compositionally biased region" description="Basic and acidic residues" evidence="12">
    <location>
        <begin position="339"/>
        <end position="351"/>
    </location>
</feature>
<evidence type="ECO:0000256" key="9">
    <source>
        <dbReference type="ARBA" id="ARBA00023212"/>
    </source>
</evidence>
<dbReference type="GO" id="GO:0097712">
    <property type="term" value="P:vesicle targeting, trans-Golgi to periciliary membrane compartment"/>
    <property type="evidence" value="ECO:0007669"/>
    <property type="project" value="TreeGrafter"/>
</dbReference>
<comment type="caution">
    <text evidence="13">The sequence shown here is derived from an EMBL/GenBank/DDBJ whole genome shotgun (WGS) entry which is preliminary data.</text>
</comment>
<dbReference type="GO" id="GO:0005814">
    <property type="term" value="C:centriole"/>
    <property type="evidence" value="ECO:0007669"/>
    <property type="project" value="UniProtKB-SubCell"/>
</dbReference>
<dbReference type="Proteomes" id="UP000193944">
    <property type="component" value="Unassembled WGS sequence"/>
</dbReference>
<dbReference type="AlphaFoldDB" id="A0A1Y1WUQ9"/>
<proteinExistence type="inferred from homology"/>
<reference evidence="13 14" key="1">
    <citation type="submission" date="2016-08" db="EMBL/GenBank/DDBJ databases">
        <title>A Parts List for Fungal Cellulosomes Revealed by Comparative Genomics.</title>
        <authorList>
            <consortium name="DOE Joint Genome Institute"/>
            <person name="Haitjema C.H."/>
            <person name="Gilmore S.P."/>
            <person name="Henske J.K."/>
            <person name="Solomon K.V."/>
            <person name="De Groot R."/>
            <person name="Kuo A."/>
            <person name="Mondo S.J."/>
            <person name="Salamov A.A."/>
            <person name="Labutti K."/>
            <person name="Zhao Z."/>
            <person name="Chiniquy J."/>
            <person name="Barry K."/>
            <person name="Brewer H.M."/>
            <person name="Purvine S.O."/>
            <person name="Wright A.T."/>
            <person name="Boxma B."/>
            <person name="Van Alen T."/>
            <person name="Hackstein J.H."/>
            <person name="Baker S.E."/>
            <person name="Grigoriev I.V."/>
            <person name="O'Malley M.A."/>
        </authorList>
    </citation>
    <scope>NUCLEOTIDE SEQUENCE [LARGE SCALE GENOMIC DNA]</scope>
    <source>
        <strain evidence="13 14">S4</strain>
    </source>
</reference>
<evidence type="ECO:0000256" key="7">
    <source>
        <dbReference type="ARBA" id="ARBA00022794"/>
    </source>
</evidence>
<dbReference type="PANTHER" id="PTHR31539:SF1">
    <property type="entry name" value="CENTROSOMAL PROTEIN OF 19 KDA"/>
    <property type="match status" value="1"/>
</dbReference>
<gene>
    <name evidence="13" type="ORF">BCR32DRAFT_270744</name>
</gene>
<evidence type="ECO:0000256" key="6">
    <source>
        <dbReference type="ARBA" id="ARBA00022490"/>
    </source>
</evidence>
<feature type="non-terminal residue" evidence="13">
    <location>
        <position position="864"/>
    </location>
</feature>
<keyword evidence="11" id="KW-0175">Coiled coil</keyword>
<keyword evidence="14" id="KW-1185">Reference proteome</keyword>
<organism evidence="13 14">
    <name type="scientific">Anaeromyces robustus</name>
    <dbReference type="NCBI Taxonomy" id="1754192"/>
    <lineage>
        <taxon>Eukaryota</taxon>
        <taxon>Fungi</taxon>
        <taxon>Fungi incertae sedis</taxon>
        <taxon>Chytridiomycota</taxon>
        <taxon>Chytridiomycota incertae sedis</taxon>
        <taxon>Neocallimastigomycetes</taxon>
        <taxon>Neocallimastigales</taxon>
        <taxon>Neocallimastigaceae</taxon>
        <taxon>Anaeromyces</taxon>
    </lineage>
</organism>
<dbReference type="Pfam" id="PF14933">
    <property type="entry name" value="CEP19"/>
    <property type="match status" value="2"/>
</dbReference>
<evidence type="ECO:0000256" key="2">
    <source>
        <dbReference type="ARBA" id="ARBA00004120"/>
    </source>
</evidence>
<dbReference type="InterPro" id="IPR029412">
    <property type="entry name" value="CEP19"/>
</dbReference>
<keyword evidence="10" id="KW-0966">Cell projection</keyword>
<feature type="compositionally biased region" description="Low complexity" evidence="12">
    <location>
        <begin position="622"/>
        <end position="635"/>
    </location>
</feature>
<protein>
    <recommendedName>
        <fullName evidence="5">Centrosomal protein of 19 kDa</fullName>
    </recommendedName>
</protein>
<feature type="coiled-coil region" evidence="11">
    <location>
        <begin position="721"/>
        <end position="755"/>
    </location>
</feature>
<dbReference type="GO" id="GO:0000922">
    <property type="term" value="C:spindle pole"/>
    <property type="evidence" value="ECO:0007669"/>
    <property type="project" value="TreeGrafter"/>
</dbReference>
<evidence type="ECO:0000256" key="3">
    <source>
        <dbReference type="ARBA" id="ARBA00004186"/>
    </source>
</evidence>
<keyword evidence="6" id="KW-0963">Cytoplasm</keyword>
<sequence>MPKLNTIPSNWNIIPRLIGIKHNEPQIYLEYVIEENQKIKRRRVRIPIRALTNKNNSLSAYEIAVQLSKQYSRYLEKVSISQIERIVKLIKDKKVLTKEFLKLDSKTSSKIFAFKNKSFVLNDDDDNIYNFSTPTRSLISLNSLQPPSFLRENTSFSEPNLTNILLKKNNKILGSSGSLNDIFKEKKDTNNIINVLKKKKDDELKPENLVSSEDNRYSAGIADAEKNDSTINNIEENDYSMNSFENESILNSVNDLKGQNSNNNDLSLNNYEQSFEQDLESIEEDFEEISVSELNTENDFVEGEPNEESIIQERDITKAITPNESEEEEEGEEEEDLKIEEVNEDEKKEKEENFDDILISDESRNDSKSNDENNIKNFSIVNNKRSEIIENDIEISNGNNNESHSINEDLNKVSEEELIEKKKEMDVLFKKNQIKPGDPGYQYDVQKSFIMDGDADWDDSSDSISNECCDEKEYNNSEDNVKLVDRNIEIKKWDNIDINNQKSQSSLMSSMNQFLNKNNNKDLEKDNINKLKDFDESESISEEISLKSSNSNGSDFKVDPPLIINNQINSNGIFNKQNEELFGKSNINIIETDENTKIGLKEIADNEVISNNLDRDGKEDNSISLRNNKNNNINEENNENNKEKEILANNNLNKENINNHSKNESIYSGVFTHNKNKKESDDIYSFLKMENLSGSNVSLNMEKNKKSSNVNWLKQLSLNKKDDYDDDDEDEIEEIEEIEEEEDEMEENVSKKQVIYDEKKGNIYEEIIKDNNEKVKETDIDEEIEINSEIDDIDEEIEIDSEINDIDEEIEINSEINEKSAHSYIDDKGLDIGSLIELKDINSSLHQVLNENLDNNNNNNNNKN</sequence>
<dbReference type="OrthoDB" id="2163581at2759"/>
<comment type="subcellular location">
    <subcellularLocation>
        <location evidence="2">Cytoplasm</location>
        <location evidence="2">Cytoskeleton</location>
        <location evidence="2">Cilium basal body</location>
    </subcellularLocation>
    <subcellularLocation>
        <location evidence="1">Cytoplasm</location>
        <location evidence="1">Cytoskeleton</location>
        <location evidence="1">Microtubule organizing center</location>
        <location evidence="1">Centrosome</location>
        <location evidence="1">Centriole</location>
    </subcellularLocation>
    <subcellularLocation>
        <location evidence="3">Cytoplasm</location>
        <location evidence="3">Cytoskeleton</location>
        <location evidence="3">Spindle</location>
    </subcellularLocation>
</comment>
<evidence type="ECO:0000256" key="4">
    <source>
        <dbReference type="ARBA" id="ARBA00009371"/>
    </source>
</evidence>
<dbReference type="GO" id="GO:0036064">
    <property type="term" value="C:ciliary basal body"/>
    <property type="evidence" value="ECO:0007669"/>
    <property type="project" value="TreeGrafter"/>
</dbReference>
<reference evidence="13 14" key="2">
    <citation type="submission" date="2016-08" db="EMBL/GenBank/DDBJ databases">
        <title>Pervasive Adenine N6-methylation of Active Genes in Fungi.</title>
        <authorList>
            <consortium name="DOE Joint Genome Institute"/>
            <person name="Mondo S.J."/>
            <person name="Dannebaum R.O."/>
            <person name="Kuo R.C."/>
            <person name="Labutti K."/>
            <person name="Haridas S."/>
            <person name="Kuo A."/>
            <person name="Salamov A."/>
            <person name="Ahrendt S.R."/>
            <person name="Lipzen A."/>
            <person name="Sullivan W."/>
            <person name="Andreopoulos W.B."/>
            <person name="Clum A."/>
            <person name="Lindquist E."/>
            <person name="Daum C."/>
            <person name="Ramamoorthy G.K."/>
            <person name="Gryganskyi A."/>
            <person name="Culley D."/>
            <person name="Magnuson J.K."/>
            <person name="James T.Y."/>
            <person name="O'Malley M.A."/>
            <person name="Stajich J.E."/>
            <person name="Spatafora J.W."/>
            <person name="Visel A."/>
            <person name="Grigoriev I.V."/>
        </authorList>
    </citation>
    <scope>NUCLEOTIDE SEQUENCE [LARGE SCALE GENOMIC DNA]</scope>
    <source>
        <strain evidence="13 14">S4</strain>
    </source>
</reference>
<comment type="similarity">
    <text evidence="4">Belongs to the CEP19 family.</text>
</comment>
<evidence type="ECO:0000256" key="11">
    <source>
        <dbReference type="SAM" id="Coils"/>
    </source>
</evidence>
<evidence type="ECO:0000313" key="14">
    <source>
        <dbReference type="Proteomes" id="UP000193944"/>
    </source>
</evidence>
<accession>A0A1Y1WUQ9</accession>
<dbReference type="PANTHER" id="PTHR31539">
    <property type="entry name" value="CENTROSOMAL PROTEIN OF 19K CEP19"/>
    <property type="match status" value="1"/>
</dbReference>
<keyword evidence="8" id="KW-0969">Cilium</keyword>
<keyword evidence="7" id="KW-0970">Cilium biogenesis/degradation</keyword>
<evidence type="ECO:0000313" key="13">
    <source>
        <dbReference type="EMBL" id="ORX77287.1"/>
    </source>
</evidence>